<name>A0A3Q7U0L4_VULVU</name>
<dbReference type="GO" id="GO:0007095">
    <property type="term" value="P:mitotic G2 DNA damage checkpoint signaling"/>
    <property type="evidence" value="ECO:0007669"/>
    <property type="project" value="Ensembl"/>
</dbReference>
<dbReference type="KEGG" id="vvp:112932445"/>
<reference key="1">
    <citation type="submission" date="2019-01" db="UniProtKB">
        <authorList>
            <consortium name="RefSeq"/>
        </authorList>
    </citation>
    <scope>IDENTIFICATION</scope>
</reference>
<feature type="compositionally biased region" description="Basic and acidic residues" evidence="1">
    <location>
        <begin position="175"/>
        <end position="198"/>
    </location>
</feature>
<dbReference type="InterPro" id="IPR032739">
    <property type="entry name" value="MRNIP"/>
</dbReference>
<dbReference type="GO" id="GO:0030870">
    <property type="term" value="C:Mre11 complex"/>
    <property type="evidence" value="ECO:0007669"/>
    <property type="project" value="Ensembl"/>
</dbReference>
<dbReference type="GeneID" id="112932445"/>
<reference evidence="4" key="2">
    <citation type="submission" date="2025-08" db="UniProtKB">
        <authorList>
            <consortium name="RefSeq"/>
        </authorList>
    </citation>
    <scope>IDENTIFICATION</scope>
    <source>
        <tissue evidence="4">Cell line</tissue>
    </source>
</reference>
<dbReference type="CTD" id="51149"/>
<dbReference type="STRING" id="9627.ENSVVUP00000002052"/>
<dbReference type="GO" id="GO:0003682">
    <property type="term" value="F:chromatin binding"/>
    <property type="evidence" value="ECO:0007669"/>
    <property type="project" value="Ensembl"/>
</dbReference>
<evidence type="ECO:0000313" key="3">
    <source>
        <dbReference type="Proteomes" id="UP001652641"/>
    </source>
</evidence>
<sequence length="340" mass="37444">MSRAQRARVLRCFSCRLFQAHQEKKSLKWTCKACGEKQSFLQTYGEGSGADCRCHVQKLNLLQGQISEISLRFLEEPVNVDEENAGPGDAEHESVQEKPQSSENRWLKYLERDSKELGMEEGVCFKRQSLSGTETPDPPFNTGLPRKRKWSQSTVQPSHSPDVQNVSDSEVTLEPQKDHAGLAGKVREDGSHQKRGTRELAVPQGGPPRPAPAPQVRAVSSKSEQFLLLPGNGPHVDTGLPGTLPKNPRPARAALAEQGTLWAQTVSRGCPSRPCSTHKLPWAPPTLLSSSQRPCLKTPKQPWDTGPLAKGRPLVTGGQEPPLVRLCDLFKTGEDFEDDL</sequence>
<proteinExistence type="predicted"/>
<protein>
    <submittedName>
        <fullName evidence="4">MRN complex-interacting protein isoform X1</fullName>
    </submittedName>
</protein>
<evidence type="ECO:0000256" key="1">
    <source>
        <dbReference type="SAM" id="MobiDB-lite"/>
    </source>
</evidence>
<accession>A0A3Q7U0L4</accession>
<dbReference type="Proteomes" id="UP001652641">
    <property type="component" value="Chromosome 12"/>
</dbReference>
<feature type="region of interest" description="Disordered" evidence="1">
    <location>
        <begin position="81"/>
        <end position="105"/>
    </location>
</feature>
<evidence type="ECO:0000313" key="4">
    <source>
        <dbReference type="RefSeq" id="XP_025871166.1"/>
    </source>
</evidence>
<dbReference type="AlphaFoldDB" id="A0A3Q7U0L4"/>
<dbReference type="GO" id="GO:1905168">
    <property type="term" value="P:positive regulation of double-strand break repair via homologous recombination"/>
    <property type="evidence" value="ECO:0007669"/>
    <property type="project" value="Ensembl"/>
</dbReference>
<feature type="compositionally biased region" description="Polar residues" evidence="1">
    <location>
        <begin position="151"/>
        <end position="170"/>
    </location>
</feature>
<dbReference type="GO" id="GO:0071168">
    <property type="term" value="P:protein localization to chromatin"/>
    <property type="evidence" value="ECO:0007669"/>
    <property type="project" value="Ensembl"/>
</dbReference>
<dbReference type="PANTHER" id="PTHR15863:SF2">
    <property type="entry name" value="MRN COMPLEX-INTERACTING PROTEIN"/>
    <property type="match status" value="1"/>
</dbReference>
<feature type="region of interest" description="Disordered" evidence="1">
    <location>
        <begin position="283"/>
        <end position="319"/>
    </location>
</feature>
<dbReference type="PANTHER" id="PTHR15863">
    <property type="entry name" value="MRN COMPLEX-INTERACTING PROTEIN"/>
    <property type="match status" value="1"/>
</dbReference>
<feature type="domain" description="MRN complex-interacting protein N-terminal" evidence="2">
    <location>
        <begin position="9"/>
        <end position="109"/>
    </location>
</feature>
<dbReference type="InterPro" id="IPR049472">
    <property type="entry name" value="MRNIP_N"/>
</dbReference>
<gene>
    <name evidence="4" type="primary">MRNIP</name>
</gene>
<evidence type="ECO:0000259" key="2">
    <source>
        <dbReference type="Pfam" id="PF15749"/>
    </source>
</evidence>
<organism evidence="3 4">
    <name type="scientific">Vulpes vulpes</name>
    <name type="common">Red fox</name>
    <dbReference type="NCBI Taxonomy" id="9627"/>
    <lineage>
        <taxon>Eukaryota</taxon>
        <taxon>Metazoa</taxon>
        <taxon>Chordata</taxon>
        <taxon>Craniata</taxon>
        <taxon>Vertebrata</taxon>
        <taxon>Euteleostomi</taxon>
        <taxon>Mammalia</taxon>
        <taxon>Eutheria</taxon>
        <taxon>Laurasiatheria</taxon>
        <taxon>Carnivora</taxon>
        <taxon>Caniformia</taxon>
        <taxon>Canidae</taxon>
        <taxon>Vulpes</taxon>
    </lineage>
</organism>
<dbReference type="GO" id="GO:0005654">
    <property type="term" value="C:nucleoplasm"/>
    <property type="evidence" value="ECO:0007669"/>
    <property type="project" value="Ensembl"/>
</dbReference>
<dbReference type="GO" id="GO:0010212">
    <property type="term" value="P:response to ionizing radiation"/>
    <property type="evidence" value="ECO:0007669"/>
    <property type="project" value="Ensembl"/>
</dbReference>
<dbReference type="RefSeq" id="XP_025871166.1">
    <property type="nucleotide sequence ID" value="XM_026015381.2"/>
</dbReference>
<dbReference type="GO" id="GO:2001032">
    <property type="term" value="P:regulation of double-strand break repair via nonhomologous end joining"/>
    <property type="evidence" value="ECO:0007669"/>
    <property type="project" value="Ensembl"/>
</dbReference>
<keyword evidence="3" id="KW-1185">Reference proteome</keyword>
<feature type="region of interest" description="Disordered" evidence="1">
    <location>
        <begin position="127"/>
        <end position="250"/>
    </location>
</feature>
<dbReference type="Pfam" id="PF15749">
    <property type="entry name" value="MRNIP"/>
    <property type="match status" value="1"/>
</dbReference>